<feature type="compositionally biased region" description="Basic and acidic residues" evidence="1">
    <location>
        <begin position="335"/>
        <end position="344"/>
    </location>
</feature>
<proteinExistence type="predicted"/>
<dbReference type="EMBL" id="AKHW03002540">
    <property type="protein sequence ID" value="KYO38059.1"/>
    <property type="molecule type" value="Genomic_DNA"/>
</dbReference>
<feature type="region of interest" description="Disordered" evidence="1">
    <location>
        <begin position="162"/>
        <end position="183"/>
    </location>
</feature>
<gene>
    <name evidence="2" type="ORF">Y1Q_0019523</name>
</gene>
<feature type="compositionally biased region" description="Basic and acidic residues" evidence="1">
    <location>
        <begin position="172"/>
        <end position="182"/>
    </location>
</feature>
<protein>
    <submittedName>
        <fullName evidence="2">Dentin sialophosphoprotein-like</fullName>
    </submittedName>
</protein>
<dbReference type="AlphaFoldDB" id="A0A151NN38"/>
<dbReference type="Proteomes" id="UP000050525">
    <property type="component" value="Unassembled WGS sequence"/>
</dbReference>
<keyword evidence="3" id="KW-1185">Reference proteome</keyword>
<feature type="compositionally biased region" description="Polar residues" evidence="1">
    <location>
        <begin position="257"/>
        <end position="287"/>
    </location>
</feature>
<dbReference type="STRING" id="8496.A0A151NN38"/>
<reference evidence="2 3" key="1">
    <citation type="journal article" date="2012" name="Genome Biol.">
        <title>Sequencing three crocodilian genomes to illuminate the evolution of archosaurs and amniotes.</title>
        <authorList>
            <person name="St John J.A."/>
            <person name="Braun E.L."/>
            <person name="Isberg S.R."/>
            <person name="Miles L.G."/>
            <person name="Chong A.Y."/>
            <person name="Gongora J."/>
            <person name="Dalzell P."/>
            <person name="Moran C."/>
            <person name="Bed'hom B."/>
            <person name="Abzhanov A."/>
            <person name="Burgess S.C."/>
            <person name="Cooksey A.M."/>
            <person name="Castoe T.A."/>
            <person name="Crawford N.G."/>
            <person name="Densmore L.D."/>
            <person name="Drew J.C."/>
            <person name="Edwards S.V."/>
            <person name="Faircloth B.C."/>
            <person name="Fujita M.K."/>
            <person name="Greenwold M.J."/>
            <person name="Hoffmann F.G."/>
            <person name="Howard J.M."/>
            <person name="Iguchi T."/>
            <person name="Janes D.E."/>
            <person name="Khan S.Y."/>
            <person name="Kohno S."/>
            <person name="de Koning A.J."/>
            <person name="Lance S.L."/>
            <person name="McCarthy F.M."/>
            <person name="McCormack J.E."/>
            <person name="Merchant M.E."/>
            <person name="Peterson D.G."/>
            <person name="Pollock D.D."/>
            <person name="Pourmand N."/>
            <person name="Raney B.J."/>
            <person name="Roessler K.A."/>
            <person name="Sanford J.R."/>
            <person name="Sawyer R.H."/>
            <person name="Schmidt C.J."/>
            <person name="Triplett E.W."/>
            <person name="Tuberville T.D."/>
            <person name="Venegas-Anaya M."/>
            <person name="Howard J.T."/>
            <person name="Jarvis E.D."/>
            <person name="Guillette L.J.Jr."/>
            <person name="Glenn T.C."/>
            <person name="Green R.E."/>
            <person name="Ray D.A."/>
        </authorList>
    </citation>
    <scope>NUCLEOTIDE SEQUENCE [LARGE SCALE GENOMIC DNA]</scope>
    <source>
        <strain evidence="2">KSC_2009_1</strain>
    </source>
</reference>
<sequence length="344" mass="37754">MVAAVATTYPPLWCSRKEVVSDMNILLLMIHVLGITSASPIKRSASLPGSEYEASISSFNVIDTDKEVLSNSSENDVGNKQSGEKRNYGHLEETKLIKFTSGLDQTEEVSTIDSNIQGTHKDKSNNQLNQEDTSFQKSNDAAENNIQGTQSVDDNVELQRGEGINSPYIDPHVSRNDTEQNHSEQLNWKNVGHDSALGEEEFMPQEMVFSSEKQDMVEPHIASHFNIERQDNEIHKGHFHFDTYYFSHEAMQEEDAGNSSDGNEATFSQQEESNSDSGQSTQQNGQGMASDLKSSSESSQDDTNELSAPSSSSGSTDSSHSSNSSDPRNPSSSKKSGEKDSTLP</sequence>
<evidence type="ECO:0000313" key="3">
    <source>
        <dbReference type="Proteomes" id="UP000050525"/>
    </source>
</evidence>
<name>A0A151NN38_ALLMI</name>
<feature type="compositionally biased region" description="Low complexity" evidence="1">
    <location>
        <begin position="307"/>
        <end position="334"/>
    </location>
</feature>
<comment type="caution">
    <text evidence="2">The sequence shown here is derived from an EMBL/GenBank/DDBJ whole genome shotgun (WGS) entry which is preliminary data.</text>
</comment>
<evidence type="ECO:0000313" key="2">
    <source>
        <dbReference type="EMBL" id="KYO38059.1"/>
    </source>
</evidence>
<organism evidence="2 3">
    <name type="scientific">Alligator mississippiensis</name>
    <name type="common">American alligator</name>
    <dbReference type="NCBI Taxonomy" id="8496"/>
    <lineage>
        <taxon>Eukaryota</taxon>
        <taxon>Metazoa</taxon>
        <taxon>Chordata</taxon>
        <taxon>Craniata</taxon>
        <taxon>Vertebrata</taxon>
        <taxon>Euteleostomi</taxon>
        <taxon>Archelosauria</taxon>
        <taxon>Archosauria</taxon>
        <taxon>Crocodylia</taxon>
        <taxon>Alligatoridae</taxon>
        <taxon>Alligatorinae</taxon>
        <taxon>Alligator</taxon>
    </lineage>
</organism>
<evidence type="ECO:0000256" key="1">
    <source>
        <dbReference type="SAM" id="MobiDB-lite"/>
    </source>
</evidence>
<accession>A0A151NN38</accession>
<feature type="region of interest" description="Disordered" evidence="1">
    <location>
        <begin position="252"/>
        <end position="344"/>
    </location>
</feature>